<reference evidence="1 2" key="1">
    <citation type="journal article" date="2017" name="Antonie Van Leeuwenhoek">
        <title>Rhizobium rhizosphaerae sp. nov., a novel species isolated from rice rhizosphere.</title>
        <authorList>
            <person name="Zhao J.J."/>
            <person name="Zhang J."/>
            <person name="Zhang R.J."/>
            <person name="Zhang C.W."/>
            <person name="Yin H.Q."/>
            <person name="Zhang X.X."/>
        </authorList>
    </citation>
    <scope>NUCLEOTIDE SEQUENCE [LARGE SCALE GENOMIC DNA]</scope>
    <source>
        <strain evidence="1 2">KMM 241</strain>
    </source>
</reference>
<proteinExistence type="predicted"/>
<gene>
    <name evidence="1" type="ORF">GMES_2366</name>
</gene>
<dbReference type="AlphaFoldDB" id="K6YKW7"/>
<comment type="caution">
    <text evidence="1">The sequence shown here is derived from an EMBL/GenBank/DDBJ whole genome shotgun (WGS) entry which is preliminary data.</text>
</comment>
<dbReference type="EMBL" id="BAEP01000048">
    <property type="protein sequence ID" value="GAC24661.1"/>
    <property type="molecule type" value="Genomic_DNA"/>
</dbReference>
<evidence type="ECO:0000313" key="2">
    <source>
        <dbReference type="Proteomes" id="UP000006263"/>
    </source>
</evidence>
<evidence type="ECO:0000313" key="1">
    <source>
        <dbReference type="EMBL" id="GAC24661.1"/>
    </source>
</evidence>
<organism evidence="1 2">
    <name type="scientific">Paraglaciecola mesophila KMM 241</name>
    <dbReference type="NCBI Taxonomy" id="1128912"/>
    <lineage>
        <taxon>Bacteria</taxon>
        <taxon>Pseudomonadati</taxon>
        <taxon>Pseudomonadota</taxon>
        <taxon>Gammaproteobacteria</taxon>
        <taxon>Alteromonadales</taxon>
        <taxon>Alteromonadaceae</taxon>
        <taxon>Paraglaciecola</taxon>
    </lineage>
</organism>
<protein>
    <submittedName>
        <fullName evidence="1">Uncharacterized protein</fullName>
    </submittedName>
</protein>
<accession>K6YKW7</accession>
<name>K6YKW7_9ALTE</name>
<sequence length="79" mass="9041">MYFESDDSFKSFAKQGLLSGGKWRVTRDSMCGTTLPQPYNPPREFCLYLKGRKLGESWSESSETHGEIKRTILKGHPKL</sequence>
<dbReference type="Proteomes" id="UP000006263">
    <property type="component" value="Unassembled WGS sequence"/>
</dbReference>